<name>A0A366HV18_9BACT</name>
<proteinExistence type="predicted"/>
<dbReference type="OrthoDB" id="9804333at2"/>
<gene>
    <name evidence="2" type="ORF">DES53_101499</name>
</gene>
<evidence type="ECO:0008006" key="4">
    <source>
        <dbReference type="Google" id="ProtNLM"/>
    </source>
</evidence>
<dbReference type="EMBL" id="QNRR01000001">
    <property type="protein sequence ID" value="RBP47700.1"/>
    <property type="molecule type" value="Genomic_DNA"/>
</dbReference>
<accession>A0A366HV18</accession>
<dbReference type="PANTHER" id="PTHR42924">
    <property type="entry name" value="EXONUCLEASE"/>
    <property type="match status" value="1"/>
</dbReference>
<sequence>MPRFALPSFLLAAAGAAAVGLVIQTKPAQAKETAGTADSATPRWYKGNTHTHSLWSDGNDFPEMIVDWYQQRGYNFLALSDHNVLHAKEVWMAEPTILKRQKSVGKTAMAKYLERFGDTWVERREKDGVKEVRLKMLEEYRPKFEKEGEFLLVPAEELSANFAVTPELKAPIHMVAFNLKEEVKPIEGTSFKDVMRKNLQAIREQEKRTGQPMLTHINHPNFRWALTAEDMAEVLEENFFEIFNGHPSINYLGDATRYGHEMLWDIANTIRISKLDAPPLYGVGTDDSHHYHGEDSAPGRGWVMVRSKSLKPDALISAMRAGDFYASTGVTLADVQFQDGVLKVRIQGEPGVSYTTKIVGTPKKYDATVSERPTNAEKDPQPVRKVYSADIGKTFATLPGETVEYKLTGDELYVRAVITSTKPHVNPTYENQTQMAWTQPVGWNVKSKASASR</sequence>
<dbReference type="InterPro" id="IPR016195">
    <property type="entry name" value="Pol/histidinol_Pase-like"/>
</dbReference>
<dbReference type="PANTHER" id="PTHR42924:SF11">
    <property type="entry name" value="POLYMERASE_HISTIDINOL PHOSPHATASE N-TERMINAL DOMAIN-CONTAINING PROTEIN"/>
    <property type="match status" value="1"/>
</dbReference>
<dbReference type="GO" id="GO:0004534">
    <property type="term" value="F:5'-3' RNA exonuclease activity"/>
    <property type="evidence" value="ECO:0007669"/>
    <property type="project" value="TreeGrafter"/>
</dbReference>
<evidence type="ECO:0000313" key="2">
    <source>
        <dbReference type="EMBL" id="RBP47700.1"/>
    </source>
</evidence>
<feature type="signal peptide" evidence="1">
    <location>
        <begin position="1"/>
        <end position="30"/>
    </location>
</feature>
<dbReference type="Proteomes" id="UP000253426">
    <property type="component" value="Unassembled WGS sequence"/>
</dbReference>
<comment type="caution">
    <text evidence="2">The sequence shown here is derived from an EMBL/GenBank/DDBJ whole genome shotgun (WGS) entry which is preliminary data.</text>
</comment>
<keyword evidence="1" id="KW-0732">Signal</keyword>
<dbReference type="AlphaFoldDB" id="A0A366HV18"/>
<dbReference type="SUPFAM" id="SSF89550">
    <property type="entry name" value="PHP domain-like"/>
    <property type="match status" value="1"/>
</dbReference>
<dbReference type="GO" id="GO:0035312">
    <property type="term" value="F:5'-3' DNA exonuclease activity"/>
    <property type="evidence" value="ECO:0007669"/>
    <property type="project" value="TreeGrafter"/>
</dbReference>
<keyword evidence="3" id="KW-1185">Reference proteome</keyword>
<evidence type="ECO:0000313" key="3">
    <source>
        <dbReference type="Proteomes" id="UP000253426"/>
    </source>
</evidence>
<dbReference type="RefSeq" id="WP_113956616.1">
    <property type="nucleotide sequence ID" value="NZ_QNRR01000001.1"/>
</dbReference>
<dbReference type="Gene3D" id="3.20.20.140">
    <property type="entry name" value="Metal-dependent hydrolases"/>
    <property type="match status" value="1"/>
</dbReference>
<protein>
    <recommendedName>
        <fullName evidence="4">Polymerase/histidinol phosphatase N-terminal domain-containing protein</fullName>
    </recommendedName>
</protein>
<dbReference type="InterPro" id="IPR052018">
    <property type="entry name" value="PHP_domain"/>
</dbReference>
<evidence type="ECO:0000256" key="1">
    <source>
        <dbReference type="SAM" id="SignalP"/>
    </source>
</evidence>
<feature type="chain" id="PRO_5016620120" description="Polymerase/histidinol phosphatase N-terminal domain-containing protein" evidence="1">
    <location>
        <begin position="31"/>
        <end position="453"/>
    </location>
</feature>
<reference evidence="2 3" key="1">
    <citation type="submission" date="2018-06" db="EMBL/GenBank/DDBJ databases">
        <title>Genomic Encyclopedia of Type Strains, Phase IV (KMG-IV): sequencing the most valuable type-strain genomes for metagenomic binning, comparative biology and taxonomic classification.</title>
        <authorList>
            <person name="Goeker M."/>
        </authorList>
    </citation>
    <scope>NUCLEOTIDE SEQUENCE [LARGE SCALE GENOMIC DNA]</scope>
    <source>
        <strain evidence="2 3">DSM 25532</strain>
    </source>
</reference>
<organism evidence="2 3">
    <name type="scientific">Roseimicrobium gellanilyticum</name>
    <dbReference type="NCBI Taxonomy" id="748857"/>
    <lineage>
        <taxon>Bacteria</taxon>
        <taxon>Pseudomonadati</taxon>
        <taxon>Verrucomicrobiota</taxon>
        <taxon>Verrucomicrobiia</taxon>
        <taxon>Verrucomicrobiales</taxon>
        <taxon>Verrucomicrobiaceae</taxon>
        <taxon>Roseimicrobium</taxon>
    </lineage>
</organism>